<keyword evidence="2" id="KW-0488">Methylation</keyword>
<keyword evidence="4" id="KW-0106">Calcium</keyword>
<dbReference type="InterPro" id="IPR002048">
    <property type="entry name" value="EF_hand_dom"/>
</dbReference>
<feature type="domain" description="EF-hand" evidence="5">
    <location>
        <begin position="115"/>
        <end position="150"/>
    </location>
</feature>
<dbReference type="GO" id="GO:0005509">
    <property type="term" value="F:calcium ion binding"/>
    <property type="evidence" value="ECO:0007669"/>
    <property type="project" value="InterPro"/>
</dbReference>
<evidence type="ECO:0000313" key="6">
    <source>
        <dbReference type="EMBL" id="EPS64880.1"/>
    </source>
</evidence>
<evidence type="ECO:0000259" key="5">
    <source>
        <dbReference type="PROSITE" id="PS50222"/>
    </source>
</evidence>
<organism evidence="6 7">
    <name type="scientific">Genlisea aurea</name>
    <dbReference type="NCBI Taxonomy" id="192259"/>
    <lineage>
        <taxon>Eukaryota</taxon>
        <taxon>Viridiplantae</taxon>
        <taxon>Streptophyta</taxon>
        <taxon>Embryophyta</taxon>
        <taxon>Tracheophyta</taxon>
        <taxon>Spermatophyta</taxon>
        <taxon>Magnoliopsida</taxon>
        <taxon>eudicotyledons</taxon>
        <taxon>Gunneridae</taxon>
        <taxon>Pentapetalae</taxon>
        <taxon>asterids</taxon>
        <taxon>lamiids</taxon>
        <taxon>Lamiales</taxon>
        <taxon>Lentibulariaceae</taxon>
        <taxon>Genlisea</taxon>
    </lineage>
</organism>
<comment type="similarity">
    <text evidence="1">Belongs to the calmodulin family.</text>
</comment>
<evidence type="ECO:0000256" key="2">
    <source>
        <dbReference type="ARBA" id="ARBA00022481"/>
    </source>
</evidence>
<dbReference type="EMBL" id="AUSU01004554">
    <property type="protein sequence ID" value="EPS64880.1"/>
    <property type="molecule type" value="Genomic_DNA"/>
</dbReference>
<dbReference type="Gene3D" id="1.10.238.10">
    <property type="entry name" value="EF-hand"/>
    <property type="match status" value="2"/>
</dbReference>
<feature type="domain" description="EF-hand" evidence="5">
    <location>
        <begin position="83"/>
        <end position="114"/>
    </location>
</feature>
<dbReference type="InterPro" id="IPR018247">
    <property type="entry name" value="EF_Hand_1_Ca_BS"/>
</dbReference>
<dbReference type="InterPro" id="IPR011992">
    <property type="entry name" value="EF-hand-dom_pair"/>
</dbReference>
<dbReference type="GO" id="GO:0016460">
    <property type="term" value="C:myosin II complex"/>
    <property type="evidence" value="ECO:0007669"/>
    <property type="project" value="TreeGrafter"/>
</dbReference>
<comment type="caution">
    <text evidence="6">The sequence shown here is derived from an EMBL/GenBank/DDBJ whole genome shotgun (WGS) entry which is preliminary data.</text>
</comment>
<keyword evidence="7" id="KW-1185">Reference proteome</keyword>
<feature type="domain" description="EF-hand" evidence="5">
    <location>
        <begin position="44"/>
        <end position="79"/>
    </location>
</feature>
<dbReference type="SUPFAM" id="SSF47473">
    <property type="entry name" value="EF-hand"/>
    <property type="match status" value="1"/>
</dbReference>
<dbReference type="InterPro" id="IPR050230">
    <property type="entry name" value="CALM/Myosin/TropC-like"/>
</dbReference>
<name>S8CDG1_9LAMI</name>
<proteinExistence type="inferred from homology"/>
<dbReference type="Proteomes" id="UP000015453">
    <property type="component" value="Unassembled WGS sequence"/>
</dbReference>
<dbReference type="PROSITE" id="PS00018">
    <property type="entry name" value="EF_HAND_1"/>
    <property type="match status" value="4"/>
</dbReference>
<reference evidence="6 7" key="1">
    <citation type="journal article" date="2013" name="BMC Genomics">
        <title>The miniature genome of a carnivorous plant Genlisea aurea contains a low number of genes and short non-coding sequences.</title>
        <authorList>
            <person name="Leushkin E.V."/>
            <person name="Sutormin R.A."/>
            <person name="Nabieva E.R."/>
            <person name="Penin A.A."/>
            <person name="Kondrashov A.S."/>
            <person name="Logacheva M.D."/>
        </authorList>
    </citation>
    <scope>NUCLEOTIDE SEQUENCE [LARGE SCALE GENOMIC DNA]</scope>
</reference>
<dbReference type="AlphaFoldDB" id="S8CDG1"/>
<dbReference type="SMART" id="SM00054">
    <property type="entry name" value="EFh"/>
    <property type="match status" value="4"/>
</dbReference>
<dbReference type="OrthoDB" id="26525at2759"/>
<feature type="domain" description="EF-hand" evidence="5">
    <location>
        <begin position="8"/>
        <end position="43"/>
    </location>
</feature>
<accession>S8CDG1</accession>
<dbReference type="FunFam" id="1.10.238.10:FF:000001">
    <property type="entry name" value="Calmodulin 1"/>
    <property type="match status" value="1"/>
</dbReference>
<evidence type="ECO:0000313" key="7">
    <source>
        <dbReference type="Proteomes" id="UP000015453"/>
    </source>
</evidence>
<dbReference type="Pfam" id="PF13499">
    <property type="entry name" value="EF-hand_7"/>
    <property type="match status" value="2"/>
</dbReference>
<dbReference type="CDD" id="cd00051">
    <property type="entry name" value="EFh"/>
    <property type="match status" value="1"/>
</dbReference>
<dbReference type="PANTHER" id="PTHR23048">
    <property type="entry name" value="MYOSIN LIGHT CHAIN 1, 3"/>
    <property type="match status" value="1"/>
</dbReference>
<sequence>MAEFLTDKQMDEFREAFAVIDRDSDGFISVEELELVIRSVIEHPTKEIIQEMMNHVDADGNGTIDFQEFLHMIINTAKANDVELREAFSVFDRDQDGYISTFELMNVMMNLGERLTEEEAEEMIREADVDGNGSLDYDEFVRIMSLSYSSLESKH</sequence>
<evidence type="ECO:0000256" key="1">
    <source>
        <dbReference type="ARBA" id="ARBA00009763"/>
    </source>
</evidence>
<dbReference type="PANTHER" id="PTHR23048:SF0">
    <property type="entry name" value="CALMODULIN LIKE 3"/>
    <property type="match status" value="1"/>
</dbReference>
<evidence type="ECO:0000256" key="4">
    <source>
        <dbReference type="ARBA" id="ARBA00022837"/>
    </source>
</evidence>
<evidence type="ECO:0000256" key="3">
    <source>
        <dbReference type="ARBA" id="ARBA00022737"/>
    </source>
</evidence>
<keyword evidence="3" id="KW-0677">Repeat</keyword>
<dbReference type="PROSITE" id="PS50222">
    <property type="entry name" value="EF_HAND_2"/>
    <property type="match status" value="4"/>
</dbReference>
<gene>
    <name evidence="6" type="ORF">M569_09899</name>
</gene>
<protein>
    <recommendedName>
        <fullName evidence="5">EF-hand domain-containing protein</fullName>
    </recommendedName>
</protein>